<comment type="caution">
    <text evidence="1">The sequence shown here is derived from an EMBL/GenBank/DDBJ whole genome shotgun (WGS) entry which is preliminary data.</text>
</comment>
<dbReference type="Proteomes" id="UP000789702">
    <property type="component" value="Unassembled WGS sequence"/>
</dbReference>
<evidence type="ECO:0000313" key="2">
    <source>
        <dbReference type="Proteomes" id="UP000789702"/>
    </source>
</evidence>
<reference evidence="1" key="1">
    <citation type="submission" date="2021-06" db="EMBL/GenBank/DDBJ databases">
        <authorList>
            <person name="Kallberg Y."/>
            <person name="Tangrot J."/>
            <person name="Rosling A."/>
        </authorList>
    </citation>
    <scope>NUCLEOTIDE SEQUENCE</scope>
    <source>
        <strain evidence="1">IL203A</strain>
    </source>
</reference>
<keyword evidence="2" id="KW-1185">Reference proteome</keyword>
<gene>
    <name evidence="1" type="ORF">DHETER_LOCUS7579</name>
</gene>
<organism evidence="1 2">
    <name type="scientific">Dentiscutata heterogama</name>
    <dbReference type="NCBI Taxonomy" id="1316150"/>
    <lineage>
        <taxon>Eukaryota</taxon>
        <taxon>Fungi</taxon>
        <taxon>Fungi incertae sedis</taxon>
        <taxon>Mucoromycota</taxon>
        <taxon>Glomeromycotina</taxon>
        <taxon>Glomeromycetes</taxon>
        <taxon>Diversisporales</taxon>
        <taxon>Gigasporaceae</taxon>
        <taxon>Dentiscutata</taxon>
    </lineage>
</organism>
<accession>A0ACA9MSW6</accession>
<dbReference type="EMBL" id="CAJVPU010010865">
    <property type="protein sequence ID" value="CAG8609618.1"/>
    <property type="molecule type" value="Genomic_DNA"/>
</dbReference>
<name>A0ACA9MSW6_9GLOM</name>
<protein>
    <submittedName>
        <fullName evidence="1">11314_t:CDS:1</fullName>
    </submittedName>
</protein>
<evidence type="ECO:0000313" key="1">
    <source>
        <dbReference type="EMBL" id="CAG8609618.1"/>
    </source>
</evidence>
<proteinExistence type="predicted"/>
<sequence length="68" mass="7796">MLKPTAPHSSSSFQNPIIKLVRSQHPKKHKQPKNLVSEPTNIVQDNDNEKEACPKKREKPQKLSKNNK</sequence>